<dbReference type="InterPro" id="IPR029063">
    <property type="entry name" value="SAM-dependent_MTases_sf"/>
</dbReference>
<evidence type="ECO:0000256" key="3">
    <source>
        <dbReference type="ARBA" id="ARBA00022853"/>
    </source>
</evidence>
<dbReference type="EMBL" id="HBHX01015718">
    <property type="protein sequence ID" value="CAE0108146.1"/>
    <property type="molecule type" value="Transcribed_RNA"/>
</dbReference>
<dbReference type="GO" id="GO:0140956">
    <property type="term" value="F:histone H3K79 trimethyltransferase activity"/>
    <property type="evidence" value="ECO:0007669"/>
    <property type="project" value="UniProtKB-EC"/>
</dbReference>
<sequence>MAGNVAMAQLKKMQELGIESEFWAESSSDLVGADSSDERELRRRRRRYNDRLIAKAVRVATQQMQSRGDADDETDVRARAIDRLFDGIQPVHDIAESEMALINECGASTAADVYGELTVAGARDVLHSLDVHATETLYDLGSGAGRFVLQAAMEHPLLRCVGVELSQTRHDAATLAARRAALPNLTLVHADLLEAPLDDASHVFVASLVFRWTLDPAAAHI</sequence>
<accession>A0A7S3AM29</accession>
<reference evidence="7" key="1">
    <citation type="submission" date="2021-01" db="EMBL/GenBank/DDBJ databases">
        <authorList>
            <person name="Corre E."/>
            <person name="Pelletier E."/>
            <person name="Niang G."/>
            <person name="Scheremetjew M."/>
            <person name="Finn R."/>
            <person name="Kale V."/>
            <person name="Holt S."/>
            <person name="Cochrane G."/>
            <person name="Meng A."/>
            <person name="Brown T."/>
            <person name="Cohen L."/>
        </authorList>
    </citation>
    <scope>NUCLEOTIDE SEQUENCE</scope>
    <source>
        <strain evidence="7">CCMP281</strain>
    </source>
</reference>
<dbReference type="Gene3D" id="3.40.50.150">
    <property type="entry name" value="Vaccinia Virus protein VP39"/>
    <property type="match status" value="1"/>
</dbReference>
<protein>
    <recommendedName>
        <fullName evidence="2">Histone-lysine N-methyltransferase, H3 lysine-79 specific</fullName>
        <ecNumber evidence="1">2.1.1.360</ecNumber>
    </recommendedName>
    <alternativeName>
        <fullName evidence="4">Histone H3-K79 methyltransferase</fullName>
    </alternativeName>
</protein>
<dbReference type="InterPro" id="IPR025789">
    <property type="entry name" value="DOT1_dom"/>
</dbReference>
<dbReference type="EC" id="2.1.1.360" evidence="1"/>
<name>A0A7S3AM29_9EUKA</name>
<keyword evidence="3" id="KW-0156">Chromatin regulator</keyword>
<organism evidence="7">
    <name type="scientific">Haptolina ericina</name>
    <dbReference type="NCBI Taxonomy" id="156174"/>
    <lineage>
        <taxon>Eukaryota</taxon>
        <taxon>Haptista</taxon>
        <taxon>Haptophyta</taxon>
        <taxon>Prymnesiophyceae</taxon>
        <taxon>Prymnesiales</taxon>
        <taxon>Prymnesiaceae</taxon>
        <taxon>Haptolina</taxon>
    </lineage>
</organism>
<evidence type="ECO:0000259" key="6">
    <source>
        <dbReference type="Pfam" id="PF08123"/>
    </source>
</evidence>
<comment type="catalytic activity">
    <reaction evidence="5">
        <text>L-lysyl(79)-[histone H3] + 3 S-adenosyl-L-methionine = N(6),N(6),N(6)-trimethyl-L-lysyl(79)-[histone H3] + 3 S-adenosyl-L-homocysteine + 3 H(+)</text>
        <dbReference type="Rhea" id="RHEA:60328"/>
        <dbReference type="Rhea" id="RHEA-COMP:15549"/>
        <dbReference type="Rhea" id="RHEA-COMP:15552"/>
        <dbReference type="ChEBI" id="CHEBI:15378"/>
        <dbReference type="ChEBI" id="CHEBI:29969"/>
        <dbReference type="ChEBI" id="CHEBI:57856"/>
        <dbReference type="ChEBI" id="CHEBI:59789"/>
        <dbReference type="ChEBI" id="CHEBI:61961"/>
        <dbReference type="EC" id="2.1.1.360"/>
    </reaction>
</comment>
<dbReference type="PANTHER" id="PTHR21451:SF19">
    <property type="entry name" value="ACTIVATED IN BLOCKED UNFOLDED PROTEIN RESPONSE"/>
    <property type="match status" value="1"/>
</dbReference>
<evidence type="ECO:0000256" key="4">
    <source>
        <dbReference type="ARBA" id="ARBA00029821"/>
    </source>
</evidence>
<gene>
    <name evidence="7" type="ORF">HERI1096_LOCUS8806</name>
</gene>
<evidence type="ECO:0000313" key="7">
    <source>
        <dbReference type="EMBL" id="CAE0108146.1"/>
    </source>
</evidence>
<proteinExistence type="predicted"/>
<dbReference type="InterPro" id="IPR030445">
    <property type="entry name" value="H3-K79_meTrfase"/>
</dbReference>
<feature type="domain" description="DOT1" evidence="6">
    <location>
        <begin position="109"/>
        <end position="175"/>
    </location>
</feature>
<evidence type="ECO:0000256" key="1">
    <source>
        <dbReference type="ARBA" id="ARBA00012190"/>
    </source>
</evidence>
<evidence type="ECO:0000256" key="2">
    <source>
        <dbReference type="ARBA" id="ARBA00020987"/>
    </source>
</evidence>
<dbReference type="PANTHER" id="PTHR21451">
    <property type="entry name" value="HISTONE H3 METHYLTRANSFERASE"/>
    <property type="match status" value="1"/>
</dbReference>
<dbReference type="Pfam" id="PF08123">
    <property type="entry name" value="DOT1"/>
    <property type="match status" value="1"/>
</dbReference>
<evidence type="ECO:0000256" key="5">
    <source>
        <dbReference type="ARBA" id="ARBA00047770"/>
    </source>
</evidence>
<dbReference type="SUPFAM" id="SSF53335">
    <property type="entry name" value="S-adenosyl-L-methionine-dependent methyltransferases"/>
    <property type="match status" value="1"/>
</dbReference>
<dbReference type="GO" id="GO:0051726">
    <property type="term" value="P:regulation of cell cycle"/>
    <property type="evidence" value="ECO:0007669"/>
    <property type="project" value="InterPro"/>
</dbReference>
<dbReference type="AlphaFoldDB" id="A0A7S3AM29"/>